<dbReference type="Gene3D" id="3.30.565.10">
    <property type="entry name" value="Histidine kinase-like ATPase, C-terminal domain"/>
    <property type="match status" value="1"/>
</dbReference>
<evidence type="ECO:0000256" key="3">
    <source>
        <dbReference type="ARBA" id="ARBA00023012"/>
    </source>
</evidence>
<dbReference type="Pfam" id="PF07695">
    <property type="entry name" value="7TMR-DISM_7TM"/>
    <property type="match status" value="1"/>
</dbReference>
<dbReference type="HOGENOM" id="CLU_418423_0_0_10"/>
<dbReference type="EMBL" id="CP001769">
    <property type="protein sequence ID" value="ADB42447.1"/>
    <property type="molecule type" value="Genomic_DNA"/>
</dbReference>
<dbReference type="GO" id="GO:0000155">
    <property type="term" value="F:phosphorelay sensor kinase activity"/>
    <property type="evidence" value="ECO:0007669"/>
    <property type="project" value="InterPro"/>
</dbReference>
<dbReference type="KEGG" id="sli:Slin_6490"/>
<dbReference type="RefSeq" id="WP_012930929.1">
    <property type="nucleotide sequence ID" value="NC_013730.1"/>
</dbReference>
<proteinExistence type="predicted"/>
<feature type="transmembrane region" description="Helical" evidence="4">
    <location>
        <begin position="253"/>
        <end position="270"/>
    </location>
</feature>
<reference evidence="7 8" key="1">
    <citation type="journal article" date="2010" name="Stand. Genomic Sci.">
        <title>Complete genome sequence of Spirosoma linguale type strain (1).</title>
        <authorList>
            <person name="Lail K."/>
            <person name="Sikorski J."/>
            <person name="Saunders E."/>
            <person name="Lapidus A."/>
            <person name="Glavina Del Rio T."/>
            <person name="Copeland A."/>
            <person name="Tice H."/>
            <person name="Cheng J.-F."/>
            <person name="Lucas S."/>
            <person name="Nolan M."/>
            <person name="Bruce D."/>
            <person name="Goodwin L."/>
            <person name="Pitluck S."/>
            <person name="Ivanova N."/>
            <person name="Mavromatis K."/>
            <person name="Ovchinnikova G."/>
            <person name="Pati A."/>
            <person name="Chen A."/>
            <person name="Palaniappan K."/>
            <person name="Land M."/>
            <person name="Hauser L."/>
            <person name="Chang Y.-J."/>
            <person name="Jeffries C.D."/>
            <person name="Chain P."/>
            <person name="Brettin T."/>
            <person name="Detter J.C."/>
            <person name="Schuetze A."/>
            <person name="Rohde M."/>
            <person name="Tindall B.J."/>
            <person name="Goeker M."/>
            <person name="Bristow J."/>
            <person name="Eisen J.A."/>
            <person name="Markowitz V."/>
            <person name="Hugenholtz P."/>
            <person name="Kyrpides N.C."/>
            <person name="Klenk H.-P."/>
            <person name="Chen F."/>
        </authorList>
    </citation>
    <scope>NUCLEOTIDE SEQUENCE [LARGE SCALE GENOMIC DNA]</scope>
    <source>
        <strain evidence="8">ATCC 33905 / DSM 74 / LMG 10896 / Claus 1</strain>
    </source>
</reference>
<dbReference type="Gene3D" id="1.20.5.1930">
    <property type="match status" value="1"/>
</dbReference>
<dbReference type="Pfam" id="PF07730">
    <property type="entry name" value="HisKA_3"/>
    <property type="match status" value="1"/>
</dbReference>
<feature type="transmembrane region" description="Helical" evidence="4">
    <location>
        <begin position="217"/>
        <end position="233"/>
    </location>
</feature>
<evidence type="ECO:0000313" key="7">
    <source>
        <dbReference type="EMBL" id="ADB42447.1"/>
    </source>
</evidence>
<dbReference type="InterPro" id="IPR036890">
    <property type="entry name" value="HATPase_C_sf"/>
</dbReference>
<feature type="domain" description="Histidine kinase" evidence="6">
    <location>
        <begin position="441"/>
        <end position="636"/>
    </location>
</feature>
<feature type="transmembrane region" description="Helical" evidence="4">
    <location>
        <begin position="312"/>
        <end position="333"/>
    </location>
</feature>
<feature type="transmembrane region" description="Helical" evidence="4">
    <location>
        <begin position="340"/>
        <end position="359"/>
    </location>
</feature>
<organism evidence="7 8">
    <name type="scientific">Spirosoma linguale (strain ATCC 33905 / DSM 74 / LMG 10896 / Claus 1)</name>
    <dbReference type="NCBI Taxonomy" id="504472"/>
    <lineage>
        <taxon>Bacteria</taxon>
        <taxon>Pseudomonadati</taxon>
        <taxon>Bacteroidota</taxon>
        <taxon>Cytophagia</taxon>
        <taxon>Cytophagales</taxon>
        <taxon>Cytophagaceae</taxon>
        <taxon>Spirosoma</taxon>
    </lineage>
</organism>
<keyword evidence="2" id="KW-0418">Kinase</keyword>
<dbReference type="Pfam" id="PF02518">
    <property type="entry name" value="HATPase_c"/>
    <property type="match status" value="1"/>
</dbReference>
<dbReference type="InterPro" id="IPR003594">
    <property type="entry name" value="HATPase_dom"/>
</dbReference>
<dbReference type="SMART" id="SM00387">
    <property type="entry name" value="HATPase_c"/>
    <property type="match status" value="1"/>
</dbReference>
<feature type="transmembrane region" description="Helical" evidence="4">
    <location>
        <begin position="188"/>
        <end position="210"/>
    </location>
</feature>
<dbReference type="CDD" id="cd16917">
    <property type="entry name" value="HATPase_UhpB-NarQ-NarX-like"/>
    <property type="match status" value="1"/>
</dbReference>
<feature type="chain" id="PRO_5003035165" evidence="5">
    <location>
        <begin position="21"/>
        <end position="636"/>
    </location>
</feature>
<keyword evidence="3" id="KW-0902">Two-component regulatory system</keyword>
<keyword evidence="8" id="KW-1185">Reference proteome</keyword>
<dbReference type="SUPFAM" id="SSF55874">
    <property type="entry name" value="ATPase domain of HSP90 chaperone/DNA topoisomerase II/histidine kinase"/>
    <property type="match status" value="1"/>
</dbReference>
<dbReference type="GO" id="GO:0016020">
    <property type="term" value="C:membrane"/>
    <property type="evidence" value="ECO:0007669"/>
    <property type="project" value="InterPro"/>
</dbReference>
<keyword evidence="7" id="KW-0547">Nucleotide-binding</keyword>
<evidence type="ECO:0000313" key="8">
    <source>
        <dbReference type="Proteomes" id="UP000002028"/>
    </source>
</evidence>
<keyword evidence="4" id="KW-1133">Transmembrane helix</keyword>
<dbReference type="AlphaFoldDB" id="D2QUG5"/>
<evidence type="ECO:0000256" key="5">
    <source>
        <dbReference type="SAM" id="SignalP"/>
    </source>
</evidence>
<keyword evidence="4" id="KW-0812">Transmembrane</keyword>
<dbReference type="Pfam" id="PF07696">
    <property type="entry name" value="7TMR-DISMED2"/>
    <property type="match status" value="1"/>
</dbReference>
<name>D2QUG5_SPILD</name>
<dbReference type="InterPro" id="IPR011622">
    <property type="entry name" value="7TMR_DISM_rcpt_extracell_dom2"/>
</dbReference>
<dbReference type="PROSITE" id="PS50109">
    <property type="entry name" value="HIS_KIN"/>
    <property type="match status" value="1"/>
</dbReference>
<dbReference type="GO" id="GO:0046983">
    <property type="term" value="F:protein dimerization activity"/>
    <property type="evidence" value="ECO:0007669"/>
    <property type="project" value="InterPro"/>
</dbReference>
<protein>
    <submittedName>
        <fullName evidence="7">ATP-binding region ATPase domain protein</fullName>
    </submittedName>
</protein>
<evidence type="ECO:0000256" key="2">
    <source>
        <dbReference type="ARBA" id="ARBA00022777"/>
    </source>
</evidence>
<dbReference type="STRING" id="504472.Slin_6490"/>
<evidence type="ECO:0000256" key="4">
    <source>
        <dbReference type="SAM" id="Phobius"/>
    </source>
</evidence>
<keyword evidence="1" id="KW-0808">Transferase</keyword>
<gene>
    <name evidence="7" type="ordered locus">Slin_6490</name>
</gene>
<keyword evidence="5" id="KW-0732">Signal</keyword>
<dbReference type="Proteomes" id="UP000002028">
    <property type="component" value="Chromosome"/>
</dbReference>
<accession>D2QUG5</accession>
<dbReference type="InterPro" id="IPR011712">
    <property type="entry name" value="Sig_transdc_His_kin_sub3_dim/P"/>
</dbReference>
<keyword evidence="7" id="KW-0067">ATP-binding</keyword>
<feature type="signal peptide" evidence="5">
    <location>
        <begin position="1"/>
        <end position="20"/>
    </location>
</feature>
<evidence type="ECO:0000256" key="1">
    <source>
        <dbReference type="ARBA" id="ARBA00022679"/>
    </source>
</evidence>
<dbReference type="InterPro" id="IPR050482">
    <property type="entry name" value="Sensor_HK_TwoCompSys"/>
</dbReference>
<dbReference type="eggNOG" id="COG4585">
    <property type="taxonomic scope" value="Bacteria"/>
</dbReference>
<feature type="transmembrane region" description="Helical" evidence="4">
    <location>
        <begin position="371"/>
        <end position="395"/>
    </location>
</feature>
<dbReference type="InterPro" id="IPR005467">
    <property type="entry name" value="His_kinase_dom"/>
</dbReference>
<dbReference type="PANTHER" id="PTHR24421">
    <property type="entry name" value="NITRATE/NITRITE SENSOR PROTEIN NARX-RELATED"/>
    <property type="match status" value="1"/>
</dbReference>
<evidence type="ECO:0000259" key="6">
    <source>
        <dbReference type="PROSITE" id="PS50109"/>
    </source>
</evidence>
<sequence length="636" mass="72505">MNWIARFTVLLVLASTTSHVYGGKPIQLSSKSTYCPIGRQADYLVDTNGRITFQYALILAKKNHFKPLQQDVANMVKTDAGYWFRFSISVQSQPVDTDYLFEVGFGNIKHISLYLIDQHGNLTTSQAGDQLERASRPVSFHTYVFPLPVKPGNTYNVFVHIDNQNVHSFFPMAIWEQKAFMTHSQRSALLWGFYWGFLCLMFLYHIVIWIFTRTQGYMYLAAYLAAYMFYEAARGSNIGARYLWPQSFWLMEHSLSIFSVGVIITFTLFYSKVLNLQKSLPVLRYILLIMCSISVILLVSSLSTPINTSSQFIAILSSFPLVLIMFLAGLITWFRGLKAARFYVVASICYAIGFTVFVLNRTNVLPGMNFLIHYSQNIGSLLEFVFMSIGLADFVRHERRSRQLESHQREQLEKQMLKERLRQKTDLEEALIHGQIQERQRVANELHDQLGSVLFGLRIGFDKLKVDTKTTDGQEVVSSLLQTVQSAYEEVRLISHNLWPSELEERGFGHTLNRLIGTLNSQAKTHFVLQLSGQEEELGRIAKFHLYCICLELINNILKHAQADEATIRFTTDLNSATLRLSIRDDGVGMDNSMSATGRGLQSIHERVKLLQGSIRFTSLPEGVGTWVQISIPCVL</sequence>
<dbReference type="InterPro" id="IPR011623">
    <property type="entry name" value="7TMR_DISM_rcpt_extracell_dom1"/>
</dbReference>
<keyword evidence="4" id="KW-0472">Membrane</keyword>
<feature type="transmembrane region" description="Helical" evidence="4">
    <location>
        <begin position="282"/>
        <end position="300"/>
    </location>
</feature>
<dbReference type="GO" id="GO:0005524">
    <property type="term" value="F:ATP binding"/>
    <property type="evidence" value="ECO:0007669"/>
    <property type="project" value="UniProtKB-KW"/>
</dbReference>
<dbReference type="Gene3D" id="2.60.40.2380">
    <property type="match status" value="1"/>
</dbReference>